<evidence type="ECO:0000256" key="1">
    <source>
        <dbReference type="ARBA" id="ARBA00023125"/>
    </source>
</evidence>
<dbReference type="PANTHER" id="PTHR46558">
    <property type="entry name" value="TRACRIPTIONAL REGULATORY PROTEIN-RELATED-RELATED"/>
    <property type="match status" value="1"/>
</dbReference>
<dbReference type="RefSeq" id="WP_245752097.1">
    <property type="nucleotide sequence ID" value="NZ_FOOK01000007.1"/>
</dbReference>
<dbReference type="CDD" id="cd00093">
    <property type="entry name" value="HTH_XRE"/>
    <property type="match status" value="1"/>
</dbReference>
<dbReference type="InterPro" id="IPR001387">
    <property type="entry name" value="Cro/C1-type_HTH"/>
</dbReference>
<name>A0A1I2MBY0_9BACL</name>
<sequence length="68" mass="8300">MIKNRVRELRQQKNVTQIQMARDLQITRQTLIAIERHKYHPSLELAFRIARYFGKRVDEVFLWEEDGD</sequence>
<reference evidence="3 4" key="1">
    <citation type="submission" date="2016-10" db="EMBL/GenBank/DDBJ databases">
        <authorList>
            <person name="de Groot N.N."/>
        </authorList>
    </citation>
    <scope>NUCLEOTIDE SEQUENCE [LARGE SCALE GENOMIC DNA]</scope>
    <source>
        <strain evidence="3 4">DSM 44945</strain>
    </source>
</reference>
<keyword evidence="4" id="KW-1185">Reference proteome</keyword>
<evidence type="ECO:0000259" key="2">
    <source>
        <dbReference type="PROSITE" id="PS50943"/>
    </source>
</evidence>
<dbReference type="PANTHER" id="PTHR46558:SF9">
    <property type="entry name" value="TRANSCRIPTIONAL REGULATOR, PBSX FAMILY"/>
    <property type="match status" value="1"/>
</dbReference>
<proteinExistence type="predicted"/>
<dbReference type="Proteomes" id="UP000198661">
    <property type="component" value="Unassembled WGS sequence"/>
</dbReference>
<protein>
    <submittedName>
        <fullName evidence="3">Putative transcriptional regulator</fullName>
    </submittedName>
</protein>
<dbReference type="STRING" id="201973.SAMN04488025_10739"/>
<dbReference type="Gene3D" id="1.10.260.40">
    <property type="entry name" value="lambda repressor-like DNA-binding domains"/>
    <property type="match status" value="1"/>
</dbReference>
<gene>
    <name evidence="3" type="ORF">SAMN04488025_10739</name>
</gene>
<accession>A0A1I2MBY0</accession>
<dbReference type="AlphaFoldDB" id="A0A1I2MBY0"/>
<dbReference type="Pfam" id="PF01381">
    <property type="entry name" value="HTH_3"/>
    <property type="match status" value="1"/>
</dbReference>
<organism evidence="3 4">
    <name type="scientific">Planifilum fulgidum</name>
    <dbReference type="NCBI Taxonomy" id="201973"/>
    <lineage>
        <taxon>Bacteria</taxon>
        <taxon>Bacillati</taxon>
        <taxon>Bacillota</taxon>
        <taxon>Bacilli</taxon>
        <taxon>Bacillales</taxon>
        <taxon>Thermoactinomycetaceae</taxon>
        <taxon>Planifilum</taxon>
    </lineage>
</organism>
<dbReference type="GO" id="GO:0003677">
    <property type="term" value="F:DNA binding"/>
    <property type="evidence" value="ECO:0007669"/>
    <property type="project" value="UniProtKB-KW"/>
</dbReference>
<feature type="domain" description="HTH cro/C1-type" evidence="2">
    <location>
        <begin position="6"/>
        <end position="60"/>
    </location>
</feature>
<dbReference type="EMBL" id="FOOK01000007">
    <property type="protein sequence ID" value="SFF87057.1"/>
    <property type="molecule type" value="Genomic_DNA"/>
</dbReference>
<evidence type="ECO:0000313" key="4">
    <source>
        <dbReference type="Proteomes" id="UP000198661"/>
    </source>
</evidence>
<dbReference type="SUPFAM" id="SSF47413">
    <property type="entry name" value="lambda repressor-like DNA-binding domains"/>
    <property type="match status" value="1"/>
</dbReference>
<dbReference type="PROSITE" id="PS50943">
    <property type="entry name" value="HTH_CROC1"/>
    <property type="match status" value="1"/>
</dbReference>
<evidence type="ECO:0000313" key="3">
    <source>
        <dbReference type="EMBL" id="SFF87057.1"/>
    </source>
</evidence>
<keyword evidence="1" id="KW-0238">DNA-binding</keyword>
<dbReference type="SMART" id="SM00530">
    <property type="entry name" value="HTH_XRE"/>
    <property type="match status" value="1"/>
</dbReference>
<dbReference type="InterPro" id="IPR010982">
    <property type="entry name" value="Lambda_DNA-bd_dom_sf"/>
</dbReference>